<dbReference type="Proteomes" id="UP000812287">
    <property type="component" value="Unassembled WGS sequence"/>
</dbReference>
<comment type="caution">
    <text evidence="1">The sequence shown here is derived from an EMBL/GenBank/DDBJ whole genome shotgun (WGS) entry which is preliminary data.</text>
</comment>
<sequence>MSAVASSSATNSERNVRFDDECVLIPQCPFRKPGLLVTKSYILPWWKRKASPHNRGDGTKESNDISLPDDKEHITLRIPLPSFLTKPSRSPHCTHTEPLSPCLVHRERRSASTNSSPTIHHTIPTALTRTASLPMTDHTGKPVATVPLRACCPNCFHTTEQSLQEGDQWKEKFTRGARRLRRASVDYSTSTSVSSASTSSDMDLSLEAAEEALFHPRRHSVSTTEKAYQLKRAAEPDTLSGLISIVSVPTSPPIVEEDEEFQAVTSCSLAHR</sequence>
<dbReference type="OrthoDB" id="3269282at2759"/>
<evidence type="ECO:0000313" key="2">
    <source>
        <dbReference type="Proteomes" id="UP000812287"/>
    </source>
</evidence>
<name>A0A9P8AVB8_9AGAR</name>
<dbReference type="EMBL" id="MU250528">
    <property type="protein sequence ID" value="KAG7449135.1"/>
    <property type="molecule type" value="Genomic_DNA"/>
</dbReference>
<dbReference type="GeneID" id="66101249"/>
<evidence type="ECO:0000313" key="1">
    <source>
        <dbReference type="EMBL" id="KAG7449135.1"/>
    </source>
</evidence>
<gene>
    <name evidence="1" type="ORF">BT62DRAFT_1073660</name>
</gene>
<accession>A0A9P8AVB8</accession>
<dbReference type="RefSeq" id="XP_043042635.1">
    <property type="nucleotide sequence ID" value="XM_043178955.1"/>
</dbReference>
<reference evidence="1" key="1">
    <citation type="submission" date="2020-11" db="EMBL/GenBank/DDBJ databases">
        <title>Adaptations for nitrogen fixation in a non-lichenized fungal sporocarp promotes dispersal by wood-feeding termites.</title>
        <authorList>
            <consortium name="DOE Joint Genome Institute"/>
            <person name="Koch R.A."/>
            <person name="Yoon G."/>
            <person name="Arayal U."/>
            <person name="Lail K."/>
            <person name="Amirebrahimi M."/>
            <person name="Labutti K."/>
            <person name="Lipzen A."/>
            <person name="Riley R."/>
            <person name="Barry K."/>
            <person name="Henrissat B."/>
            <person name="Grigoriev I.V."/>
            <person name="Herr J.R."/>
            <person name="Aime M.C."/>
        </authorList>
    </citation>
    <scope>NUCLEOTIDE SEQUENCE</scope>
    <source>
        <strain evidence="1">MCA 3950</strain>
    </source>
</reference>
<organism evidence="1 2">
    <name type="scientific">Guyanagaster necrorhizus</name>
    <dbReference type="NCBI Taxonomy" id="856835"/>
    <lineage>
        <taxon>Eukaryota</taxon>
        <taxon>Fungi</taxon>
        <taxon>Dikarya</taxon>
        <taxon>Basidiomycota</taxon>
        <taxon>Agaricomycotina</taxon>
        <taxon>Agaricomycetes</taxon>
        <taxon>Agaricomycetidae</taxon>
        <taxon>Agaricales</taxon>
        <taxon>Marasmiineae</taxon>
        <taxon>Physalacriaceae</taxon>
        <taxon>Guyanagaster</taxon>
    </lineage>
</organism>
<protein>
    <submittedName>
        <fullName evidence="1">Uncharacterized protein</fullName>
    </submittedName>
</protein>
<dbReference type="AlphaFoldDB" id="A0A9P8AVB8"/>
<keyword evidence="2" id="KW-1185">Reference proteome</keyword>
<proteinExistence type="predicted"/>